<dbReference type="GO" id="GO:0031966">
    <property type="term" value="C:mitochondrial membrane"/>
    <property type="evidence" value="ECO:0007669"/>
    <property type="project" value="UniProtKB-SubCell"/>
</dbReference>
<comment type="subcellular location">
    <subcellularLocation>
        <location evidence="1 13">Mitochondrion membrane</location>
        <topology evidence="1 13">Single-pass membrane protein</topology>
    </subcellularLocation>
</comment>
<evidence type="ECO:0000256" key="11">
    <source>
        <dbReference type="ARBA" id="ARBA00023136"/>
    </source>
</evidence>
<evidence type="ECO:0000256" key="6">
    <source>
        <dbReference type="ARBA" id="ARBA00022781"/>
    </source>
</evidence>
<dbReference type="InterPro" id="IPR039017">
    <property type="entry name" value="ATP8_mammal"/>
</dbReference>
<sequence>MPQLDTSTWFMVIFLMVMALFCIYQMKMINQKMISIIPQNNNTTTTRKTQLPWENKWTKIYLPHSSHLHL</sequence>
<dbReference type="EMBL" id="KJ868138">
    <property type="protein sequence ID" value="AIG23400.1"/>
    <property type="molecule type" value="Genomic_DNA"/>
</dbReference>
<dbReference type="AlphaFoldDB" id="A0A075R1R1"/>
<feature type="transmembrane region" description="Helical" evidence="14">
    <location>
        <begin position="6"/>
        <end position="24"/>
    </location>
</feature>
<evidence type="ECO:0000256" key="3">
    <source>
        <dbReference type="ARBA" id="ARBA00022448"/>
    </source>
</evidence>
<evidence type="ECO:0000256" key="7">
    <source>
        <dbReference type="ARBA" id="ARBA00022989"/>
    </source>
</evidence>
<keyword evidence="5 13" id="KW-0812">Transmembrane</keyword>
<evidence type="ECO:0000256" key="10">
    <source>
        <dbReference type="ARBA" id="ARBA00023128"/>
    </source>
</evidence>
<keyword evidence="11 14" id="KW-0472">Membrane</keyword>
<organism evidence="15">
    <name type="scientific">Peroryctes raffrayana</name>
    <name type="common">Raffray's bandicoot</name>
    <dbReference type="NCBI Taxonomy" id="65628"/>
    <lineage>
        <taxon>Eukaryota</taxon>
        <taxon>Metazoa</taxon>
        <taxon>Chordata</taxon>
        <taxon>Craniata</taxon>
        <taxon>Vertebrata</taxon>
        <taxon>Euteleostomi</taxon>
        <taxon>Mammalia</taxon>
        <taxon>Metatheria</taxon>
        <taxon>Peramelemorphia</taxon>
        <taxon>Peroryctidae</taxon>
        <taxon>Peroryctes</taxon>
    </lineage>
</organism>
<keyword evidence="4 13" id="KW-0138">CF(0)</keyword>
<keyword evidence="8" id="KW-0007">Acetylation</keyword>
<comment type="similarity">
    <text evidence="2 13">Belongs to the ATPase protein 8 family.</text>
</comment>
<name>A0A075R1R1_9META</name>
<evidence type="ECO:0000256" key="4">
    <source>
        <dbReference type="ARBA" id="ARBA00022547"/>
    </source>
</evidence>
<evidence type="ECO:0000256" key="2">
    <source>
        <dbReference type="ARBA" id="ARBA00008892"/>
    </source>
</evidence>
<keyword evidence="9 13" id="KW-0406">Ion transport</keyword>
<evidence type="ECO:0000256" key="5">
    <source>
        <dbReference type="ARBA" id="ARBA00022692"/>
    </source>
</evidence>
<dbReference type="PANTHER" id="PTHR13722">
    <property type="entry name" value="ATP SYNTHASE PROTEIN 8"/>
    <property type="match status" value="1"/>
</dbReference>
<dbReference type="GO" id="GO:0015986">
    <property type="term" value="P:proton motive force-driven ATP synthesis"/>
    <property type="evidence" value="ECO:0007669"/>
    <property type="project" value="InterPro"/>
</dbReference>
<dbReference type="GO" id="GO:0045259">
    <property type="term" value="C:proton-transporting ATP synthase complex"/>
    <property type="evidence" value="ECO:0007669"/>
    <property type="project" value="UniProtKB-KW"/>
</dbReference>
<dbReference type="PANTHER" id="PTHR13722:SF0">
    <property type="entry name" value="ATP SYNTHASE PROTEIN 8"/>
    <property type="match status" value="1"/>
</dbReference>
<evidence type="ECO:0000256" key="13">
    <source>
        <dbReference type="RuleBase" id="RU003661"/>
    </source>
</evidence>
<keyword evidence="6 13" id="KW-0375">Hydrogen ion transport</keyword>
<protein>
    <recommendedName>
        <fullName evidence="13">ATP synthase complex subunit 8</fullName>
    </recommendedName>
</protein>
<evidence type="ECO:0000256" key="12">
    <source>
        <dbReference type="ARBA" id="ARBA00023310"/>
    </source>
</evidence>
<dbReference type="InterPro" id="IPR001421">
    <property type="entry name" value="ATP8_metazoa"/>
</dbReference>
<proteinExistence type="inferred from homology"/>
<dbReference type="Pfam" id="PF00895">
    <property type="entry name" value="ATP-synt_8"/>
    <property type="match status" value="1"/>
</dbReference>
<evidence type="ECO:0000256" key="14">
    <source>
        <dbReference type="SAM" id="Phobius"/>
    </source>
</evidence>
<gene>
    <name evidence="15" type="primary">ATP8</name>
</gene>
<evidence type="ECO:0000256" key="1">
    <source>
        <dbReference type="ARBA" id="ARBA00004304"/>
    </source>
</evidence>
<keyword evidence="3 13" id="KW-0813">Transport</keyword>
<reference evidence="15" key="1">
    <citation type="journal article" date="2014" name="Mol. Biol. Evol.">
        <title>Molecular phylogeny, biogeography, and habitat preference evolution of marsupials.</title>
        <authorList>
            <person name="Mitchell K.J."/>
            <person name="Pratt R.C."/>
            <person name="Watson L.N."/>
            <person name="Gibb G.C."/>
            <person name="Llamas B."/>
            <person name="Kasper M."/>
            <person name="Edson J."/>
            <person name="Hopwood B."/>
            <person name="Male D."/>
            <person name="Armstrong K."/>
            <person name="Meyer M."/>
            <person name="Hofreiter M."/>
            <person name="Austin J."/>
            <person name="Donnellan S.C."/>
            <person name="Lee M.S.Y."/>
            <person name="Phillips M.J."/>
            <person name="Cooper A."/>
        </authorList>
    </citation>
    <scope>NUCLEOTIDE SEQUENCE</scope>
</reference>
<keyword evidence="7 14" id="KW-1133">Transmembrane helix</keyword>
<evidence type="ECO:0000256" key="9">
    <source>
        <dbReference type="ARBA" id="ARBA00023065"/>
    </source>
</evidence>
<accession>A0A075R1R1</accession>
<evidence type="ECO:0000313" key="15">
    <source>
        <dbReference type="EMBL" id="AIG23400.1"/>
    </source>
</evidence>
<keyword evidence="12" id="KW-0066">ATP synthesis</keyword>
<geneLocation type="mitochondrion" evidence="15"/>
<evidence type="ECO:0000256" key="8">
    <source>
        <dbReference type="ARBA" id="ARBA00022990"/>
    </source>
</evidence>
<keyword evidence="10 13" id="KW-0496">Mitochondrion</keyword>
<dbReference type="GO" id="GO:0015078">
    <property type="term" value="F:proton transmembrane transporter activity"/>
    <property type="evidence" value="ECO:0007669"/>
    <property type="project" value="InterPro"/>
</dbReference>